<dbReference type="PANTHER" id="PTHR43333:SF1">
    <property type="entry name" value="D-ISOMER SPECIFIC 2-HYDROXYACID DEHYDROGENASE NAD-BINDING DOMAIN-CONTAINING PROTEIN"/>
    <property type="match status" value="1"/>
</dbReference>
<sequence length="314" mass="35266">MTIVVPFCGRITPKERQESLDAINAALNNIRLMPFEDLTDGERRTARMAVVANPDPADLADLPMLEWVQSLWAGVERLVDEMPRRGVRIVRMTDPQLALTMSEAVLAWTLYLHRDMPAYREQQEKKRWHQHPLVMPQDRPIGILGMGNLGRAAAHRLKENGFPVMGWSRTPWAHADIPMKYGPSGLEAVLRQSAIVIVLLPLTPQTRGLLDDWRLGQMQAGASLINFARGPIIDQSALSRALDRGHLKHAVLDVFEREPLPKDDPLWSHPKVTVLPHITAPTQTGTASQRAAQNIQAFYDQGVIPPHVQREIGY</sequence>
<dbReference type="InterPro" id="IPR006140">
    <property type="entry name" value="D-isomer_DH_NAD-bd"/>
</dbReference>
<keyword evidence="1" id="KW-0560">Oxidoreductase</keyword>
<reference evidence="4" key="1">
    <citation type="submission" date="2013-04" db="EMBL/GenBank/DDBJ databases">
        <title>The genome sequencing project of 58 acetic acid bacteria.</title>
        <authorList>
            <person name="Okamoto-Kainuma A."/>
            <person name="Ishikawa M."/>
            <person name="Umino S."/>
            <person name="Koizumi Y."/>
            <person name="Shiwa Y."/>
            <person name="Yoshikawa H."/>
            <person name="Matsutani M."/>
            <person name="Matsushita K."/>
        </authorList>
    </citation>
    <scope>NUCLEOTIDE SEQUENCE</scope>
    <source>
        <strain evidence="4">NRIC 0535</strain>
    </source>
</reference>
<feature type="domain" description="D-isomer specific 2-hydroxyacid dehydrogenase NAD-binding" evidence="3">
    <location>
        <begin position="108"/>
        <end position="278"/>
    </location>
</feature>
<accession>A0ABQ0Q3U9</accession>
<evidence type="ECO:0000259" key="3">
    <source>
        <dbReference type="Pfam" id="PF02826"/>
    </source>
</evidence>
<dbReference type="RefSeq" id="WP_264815855.1">
    <property type="nucleotide sequence ID" value="NZ_BAPV01000017.1"/>
</dbReference>
<organism evidence="4 5">
    <name type="scientific">Asaia krungthepensis NRIC 0535</name>
    <dbReference type="NCBI Taxonomy" id="1307925"/>
    <lineage>
        <taxon>Bacteria</taxon>
        <taxon>Pseudomonadati</taxon>
        <taxon>Pseudomonadota</taxon>
        <taxon>Alphaproteobacteria</taxon>
        <taxon>Acetobacterales</taxon>
        <taxon>Acetobacteraceae</taxon>
        <taxon>Asaia</taxon>
    </lineage>
</organism>
<dbReference type="SUPFAM" id="SSF51735">
    <property type="entry name" value="NAD(P)-binding Rossmann-fold domains"/>
    <property type="match status" value="1"/>
</dbReference>
<evidence type="ECO:0000313" key="4">
    <source>
        <dbReference type="EMBL" id="GBQ90102.1"/>
    </source>
</evidence>
<dbReference type="InterPro" id="IPR036291">
    <property type="entry name" value="NAD(P)-bd_dom_sf"/>
</dbReference>
<protein>
    <submittedName>
        <fullName evidence="4">D-isomer specific 2-hydroxyacid dehydrogenase NAD-binding protein</fullName>
    </submittedName>
</protein>
<dbReference type="SUPFAM" id="SSF52283">
    <property type="entry name" value="Formate/glycerate dehydrogenase catalytic domain-like"/>
    <property type="match status" value="1"/>
</dbReference>
<dbReference type="CDD" id="cd12164">
    <property type="entry name" value="GDH_like_2"/>
    <property type="match status" value="1"/>
</dbReference>
<comment type="caution">
    <text evidence="4">The sequence shown here is derived from an EMBL/GenBank/DDBJ whole genome shotgun (WGS) entry which is preliminary data.</text>
</comment>
<dbReference type="Gene3D" id="3.40.50.720">
    <property type="entry name" value="NAD(P)-binding Rossmann-like Domain"/>
    <property type="match status" value="2"/>
</dbReference>
<name>A0ABQ0Q3U9_9PROT</name>
<evidence type="ECO:0000313" key="5">
    <source>
        <dbReference type="Proteomes" id="UP001062776"/>
    </source>
</evidence>
<dbReference type="EMBL" id="BAPV01000017">
    <property type="protein sequence ID" value="GBQ90102.1"/>
    <property type="molecule type" value="Genomic_DNA"/>
</dbReference>
<dbReference type="Pfam" id="PF02826">
    <property type="entry name" value="2-Hacid_dh_C"/>
    <property type="match status" value="1"/>
</dbReference>
<proteinExistence type="predicted"/>
<dbReference type="Proteomes" id="UP001062776">
    <property type="component" value="Unassembled WGS sequence"/>
</dbReference>
<keyword evidence="5" id="KW-1185">Reference proteome</keyword>
<evidence type="ECO:0000256" key="1">
    <source>
        <dbReference type="ARBA" id="ARBA00023002"/>
    </source>
</evidence>
<dbReference type="PANTHER" id="PTHR43333">
    <property type="entry name" value="2-HACID_DH_C DOMAIN-CONTAINING PROTEIN"/>
    <property type="match status" value="1"/>
</dbReference>
<gene>
    <name evidence="4" type="ORF">AA0535_1957</name>
</gene>
<evidence type="ECO:0000256" key="2">
    <source>
        <dbReference type="ARBA" id="ARBA00023027"/>
    </source>
</evidence>
<keyword evidence="2" id="KW-0520">NAD</keyword>